<feature type="region of interest" description="Disordered" evidence="6">
    <location>
        <begin position="143"/>
        <end position="162"/>
    </location>
</feature>
<comment type="subcellular location">
    <subcellularLocation>
        <location evidence="1">Cytoplasm</location>
    </subcellularLocation>
</comment>
<organism evidence="7 8">
    <name type="scientific">Thermogemmatispora aurantia</name>
    <dbReference type="NCBI Taxonomy" id="2045279"/>
    <lineage>
        <taxon>Bacteria</taxon>
        <taxon>Bacillati</taxon>
        <taxon>Chloroflexota</taxon>
        <taxon>Ktedonobacteria</taxon>
        <taxon>Thermogemmatisporales</taxon>
        <taxon>Thermogemmatisporaceae</taxon>
        <taxon>Thermogemmatispora</taxon>
    </lineage>
</organism>
<dbReference type="SUPFAM" id="SSF158568">
    <property type="entry name" value="AF1862-like"/>
    <property type="match status" value="1"/>
</dbReference>
<dbReference type="Proteomes" id="UP000334820">
    <property type="component" value="Unassembled WGS sequence"/>
</dbReference>
<gene>
    <name evidence="7" type="ORF">KTAU_18200</name>
</gene>
<dbReference type="InterPro" id="IPR023101">
    <property type="entry name" value="AF1862-like_dom_sf"/>
</dbReference>
<comment type="caution">
    <text evidence="7">The sequence shown here is derived from an EMBL/GenBank/DDBJ whole genome shotgun (WGS) entry which is preliminary data.</text>
</comment>
<keyword evidence="3" id="KW-0963">Cytoplasm</keyword>
<dbReference type="Gene3D" id="1.10.520.30">
    <property type="entry name" value="AF1862-like domain"/>
    <property type="match status" value="1"/>
</dbReference>
<reference evidence="7 8" key="1">
    <citation type="journal article" date="2019" name="Int. J. Syst. Evol. Microbiol.">
        <title>Thermogemmatispora aurantia sp. nov. and Thermogemmatispora argillosa sp. nov., within the class Ktedonobacteria, and emended description of the genus Thermogemmatispora.</title>
        <authorList>
            <person name="Zheng Y."/>
            <person name="Wang C.M."/>
            <person name="Sakai Y."/>
            <person name="Abe K."/>
            <person name="Yokota A."/>
            <person name="Yabe S."/>
        </authorList>
    </citation>
    <scope>NUCLEOTIDE SEQUENCE [LARGE SCALE GENOMIC DNA]</scope>
    <source>
        <strain evidence="7 8">A1-2</strain>
    </source>
</reference>
<dbReference type="EMBL" id="BKZV01000002">
    <property type="protein sequence ID" value="GER83183.1"/>
    <property type="molecule type" value="Genomic_DNA"/>
</dbReference>
<comment type="similarity">
    <text evidence="2">Belongs to the CRISPR system Cmr5 family.</text>
</comment>
<evidence type="ECO:0000256" key="4">
    <source>
        <dbReference type="ARBA" id="ARBA00023118"/>
    </source>
</evidence>
<accession>A0A5J4K6M3</accession>
<dbReference type="GO" id="GO:0005737">
    <property type="term" value="C:cytoplasm"/>
    <property type="evidence" value="ECO:0007669"/>
    <property type="project" value="UniProtKB-SubCell"/>
</dbReference>
<keyword evidence="8" id="KW-1185">Reference proteome</keyword>
<dbReference type="GO" id="GO:0051607">
    <property type="term" value="P:defense response to virus"/>
    <property type="evidence" value="ECO:0007669"/>
    <property type="project" value="UniProtKB-KW"/>
</dbReference>
<sequence length="162" mass="18625">MIEEKQPARRLLEQERGKFAWNCIQEIKKLPSAELQAEYRTRALTFNQMVQINGLGATLGFLKAKATKEQKGGQEQQVLSAYGYLLQHLTNWMHQRGFVANEDQKFDALLSWVLEEADREEYRRATTECLAFGDWLRRFAEAELSKEDSQQATGPGQQGGRE</sequence>
<evidence type="ECO:0000256" key="1">
    <source>
        <dbReference type="ARBA" id="ARBA00004496"/>
    </source>
</evidence>
<keyword evidence="4" id="KW-0051">Antiviral defense</keyword>
<dbReference type="RefSeq" id="WP_151727985.1">
    <property type="nucleotide sequence ID" value="NZ_BKZV01000002.1"/>
</dbReference>
<evidence type="ECO:0000313" key="7">
    <source>
        <dbReference type="EMBL" id="GER83183.1"/>
    </source>
</evidence>
<dbReference type="AlphaFoldDB" id="A0A5J4K6M3"/>
<protein>
    <recommendedName>
        <fullName evidence="5">CRISPR type III-B/RAMP module-associated protein Cmr5</fullName>
    </recommendedName>
</protein>
<evidence type="ECO:0000256" key="3">
    <source>
        <dbReference type="ARBA" id="ARBA00022490"/>
    </source>
</evidence>
<dbReference type="InterPro" id="IPR010160">
    <property type="entry name" value="CRISPR-assoc_prot_Cmr5"/>
</dbReference>
<evidence type="ECO:0000256" key="5">
    <source>
        <dbReference type="ARBA" id="ARBA00030001"/>
    </source>
</evidence>
<evidence type="ECO:0000313" key="8">
    <source>
        <dbReference type="Proteomes" id="UP000334820"/>
    </source>
</evidence>
<evidence type="ECO:0000256" key="2">
    <source>
        <dbReference type="ARBA" id="ARBA00006161"/>
    </source>
</evidence>
<dbReference type="Pfam" id="PF09701">
    <property type="entry name" value="Cas_Cmr5"/>
    <property type="match status" value="1"/>
</dbReference>
<proteinExistence type="inferred from homology"/>
<evidence type="ECO:0000256" key="6">
    <source>
        <dbReference type="SAM" id="MobiDB-lite"/>
    </source>
</evidence>
<name>A0A5J4K6M3_9CHLR</name>
<dbReference type="NCBIfam" id="TIGR01881">
    <property type="entry name" value="cas_Cmr5"/>
    <property type="match status" value="1"/>
</dbReference>